<dbReference type="AlphaFoldDB" id="A0A4R2JVC1"/>
<name>A0A4R2JVC1_9PSEU</name>
<protein>
    <submittedName>
        <fullName evidence="1">Uncharacterized protein</fullName>
    </submittedName>
</protein>
<accession>A0A4R2JVC1</accession>
<dbReference type="OrthoDB" id="3624012at2"/>
<proteinExistence type="predicted"/>
<organism evidence="1 2">
    <name type="scientific">Actinocrispum wychmicini</name>
    <dbReference type="NCBI Taxonomy" id="1213861"/>
    <lineage>
        <taxon>Bacteria</taxon>
        <taxon>Bacillati</taxon>
        <taxon>Actinomycetota</taxon>
        <taxon>Actinomycetes</taxon>
        <taxon>Pseudonocardiales</taxon>
        <taxon>Pseudonocardiaceae</taxon>
        <taxon>Actinocrispum</taxon>
    </lineage>
</organism>
<dbReference type="EMBL" id="SLWS01000001">
    <property type="protein sequence ID" value="TCO64363.1"/>
    <property type="molecule type" value="Genomic_DNA"/>
</dbReference>
<comment type="caution">
    <text evidence="1">The sequence shown here is derived from an EMBL/GenBank/DDBJ whole genome shotgun (WGS) entry which is preliminary data.</text>
</comment>
<dbReference type="Proteomes" id="UP000295680">
    <property type="component" value="Unassembled WGS sequence"/>
</dbReference>
<gene>
    <name evidence="1" type="ORF">EV192_101131</name>
</gene>
<keyword evidence="2" id="KW-1185">Reference proteome</keyword>
<dbReference type="RefSeq" id="WP_132110075.1">
    <property type="nucleotide sequence ID" value="NZ_SLWS01000001.1"/>
</dbReference>
<evidence type="ECO:0000313" key="2">
    <source>
        <dbReference type="Proteomes" id="UP000295680"/>
    </source>
</evidence>
<evidence type="ECO:0000313" key="1">
    <source>
        <dbReference type="EMBL" id="TCO64363.1"/>
    </source>
</evidence>
<sequence>MTATVVNGLEVLADEPTEAPMRSRNGSPVLWQQTRTLLLEDGNTVYGCVHCDYTSDNVHSIRPHLNKHRTASAASVAGVDQFGEVTLAEVMRRLADFDEISIEREAWKARATRAERSLSTLRAALRGVAS</sequence>
<reference evidence="1 2" key="1">
    <citation type="submission" date="2019-03" db="EMBL/GenBank/DDBJ databases">
        <title>Genomic Encyclopedia of Type Strains, Phase IV (KMG-IV): sequencing the most valuable type-strain genomes for metagenomic binning, comparative biology and taxonomic classification.</title>
        <authorList>
            <person name="Goeker M."/>
        </authorList>
    </citation>
    <scope>NUCLEOTIDE SEQUENCE [LARGE SCALE GENOMIC DNA]</scope>
    <source>
        <strain evidence="1 2">DSM 45934</strain>
    </source>
</reference>